<dbReference type="InterPro" id="IPR051315">
    <property type="entry name" value="Bact_Chemotaxis_CheA"/>
</dbReference>
<dbReference type="PROSITE" id="PS50109">
    <property type="entry name" value="HIS_KIN"/>
    <property type="match status" value="1"/>
</dbReference>
<dbReference type="Pfam" id="PF01584">
    <property type="entry name" value="CheW"/>
    <property type="match status" value="1"/>
</dbReference>
<evidence type="ECO:0000256" key="1">
    <source>
        <dbReference type="ARBA" id="ARBA00000085"/>
    </source>
</evidence>
<evidence type="ECO:0000256" key="3">
    <source>
        <dbReference type="ARBA" id="ARBA00021495"/>
    </source>
</evidence>
<evidence type="ECO:0000256" key="10">
    <source>
        <dbReference type="ARBA" id="ARBA00023012"/>
    </source>
</evidence>
<dbReference type="AlphaFoldDB" id="A0A7V1N2L7"/>
<dbReference type="InterPro" id="IPR004105">
    <property type="entry name" value="CheA-like_dim"/>
</dbReference>
<dbReference type="SUPFAM" id="SSF50341">
    <property type="entry name" value="CheW-like"/>
    <property type="match status" value="1"/>
</dbReference>
<evidence type="ECO:0000256" key="4">
    <source>
        <dbReference type="ARBA" id="ARBA00022500"/>
    </source>
</evidence>
<feature type="domain" description="CheW-like" evidence="14">
    <location>
        <begin position="588"/>
        <end position="723"/>
    </location>
</feature>
<evidence type="ECO:0000256" key="9">
    <source>
        <dbReference type="ARBA" id="ARBA00022840"/>
    </source>
</evidence>
<dbReference type="SUPFAM" id="SSF160246">
    <property type="entry name" value="EspE N-terminal domain-like"/>
    <property type="match status" value="1"/>
</dbReference>
<evidence type="ECO:0000259" key="15">
    <source>
        <dbReference type="PROSITE" id="PS50894"/>
    </source>
</evidence>
<evidence type="ECO:0000256" key="8">
    <source>
        <dbReference type="ARBA" id="ARBA00022777"/>
    </source>
</evidence>
<dbReference type="GO" id="GO:0000155">
    <property type="term" value="F:phosphorelay sensor kinase activity"/>
    <property type="evidence" value="ECO:0007669"/>
    <property type="project" value="InterPro"/>
</dbReference>
<dbReference type="InterPro" id="IPR008207">
    <property type="entry name" value="Sig_transdc_His_kin_Hpt_dom"/>
</dbReference>
<keyword evidence="9" id="KW-0067">ATP-binding</keyword>
<dbReference type="Gene3D" id="3.30.565.10">
    <property type="entry name" value="Histidine kinase-like ATPase, C-terminal domain"/>
    <property type="match status" value="1"/>
</dbReference>
<proteinExistence type="predicted"/>
<dbReference type="PROSITE" id="PS50851">
    <property type="entry name" value="CHEW"/>
    <property type="match status" value="1"/>
</dbReference>
<dbReference type="PANTHER" id="PTHR43395:SF10">
    <property type="entry name" value="CHEMOTAXIS PROTEIN CHEA"/>
    <property type="match status" value="1"/>
</dbReference>
<keyword evidence="6" id="KW-0808">Transferase</keyword>
<dbReference type="GO" id="GO:0005524">
    <property type="term" value="F:ATP binding"/>
    <property type="evidence" value="ECO:0007669"/>
    <property type="project" value="UniProtKB-KW"/>
</dbReference>
<dbReference type="SMART" id="SM00260">
    <property type="entry name" value="CheW"/>
    <property type="match status" value="1"/>
</dbReference>
<dbReference type="InterPro" id="IPR036890">
    <property type="entry name" value="HATPase_C_sf"/>
</dbReference>
<evidence type="ECO:0000256" key="7">
    <source>
        <dbReference type="ARBA" id="ARBA00022741"/>
    </source>
</evidence>
<dbReference type="SUPFAM" id="SSF47226">
    <property type="entry name" value="Histidine-containing phosphotransfer domain, HPT domain"/>
    <property type="match status" value="1"/>
</dbReference>
<dbReference type="GO" id="GO:0005737">
    <property type="term" value="C:cytoplasm"/>
    <property type="evidence" value="ECO:0007669"/>
    <property type="project" value="InterPro"/>
</dbReference>
<evidence type="ECO:0000313" key="16">
    <source>
        <dbReference type="EMBL" id="HEB74152.1"/>
    </source>
</evidence>
<protein>
    <recommendedName>
        <fullName evidence="3">Chemotaxis protein CheA</fullName>
        <ecNumber evidence="2">2.7.13.3</ecNumber>
    </recommendedName>
</protein>
<keyword evidence="8" id="KW-0418">Kinase</keyword>
<dbReference type="EC" id="2.7.13.3" evidence="2"/>
<dbReference type="FunFam" id="3.30.565.10:FF:000016">
    <property type="entry name" value="Chemotaxis protein CheA, putative"/>
    <property type="match status" value="1"/>
</dbReference>
<gene>
    <name evidence="16" type="ORF">ENJ03_02910</name>
</gene>
<evidence type="ECO:0000256" key="11">
    <source>
        <dbReference type="ARBA" id="ARBA00035100"/>
    </source>
</evidence>
<evidence type="ECO:0000256" key="12">
    <source>
        <dbReference type="PROSITE-ProRule" id="PRU00110"/>
    </source>
</evidence>
<dbReference type="Gene3D" id="1.20.120.160">
    <property type="entry name" value="HPT domain"/>
    <property type="match status" value="1"/>
</dbReference>
<dbReference type="PANTHER" id="PTHR43395">
    <property type="entry name" value="SENSOR HISTIDINE KINASE CHEA"/>
    <property type="match status" value="1"/>
</dbReference>
<dbReference type="Gene3D" id="1.10.287.560">
    <property type="entry name" value="Histidine kinase CheA-like, homodimeric domain"/>
    <property type="match status" value="1"/>
</dbReference>
<dbReference type="PRINTS" id="PR00344">
    <property type="entry name" value="BCTRLSENSOR"/>
</dbReference>
<dbReference type="Gene3D" id="2.30.30.40">
    <property type="entry name" value="SH3 Domains"/>
    <property type="match status" value="1"/>
</dbReference>
<comment type="function">
    <text evidence="11">Involved in the transmission of sensory signals from the chemoreceptors to the flagellar motors. CheA is autophosphorylated; it can transfer its phosphate group to either CheB or CheY.</text>
</comment>
<name>A0A7V1N2L7_DESA2</name>
<evidence type="ECO:0000259" key="14">
    <source>
        <dbReference type="PROSITE" id="PS50851"/>
    </source>
</evidence>
<dbReference type="InterPro" id="IPR036097">
    <property type="entry name" value="HisK_dim/P_sf"/>
</dbReference>
<keyword evidence="5 12" id="KW-0597">Phosphoprotein</keyword>
<dbReference type="SMART" id="SM00073">
    <property type="entry name" value="HPT"/>
    <property type="match status" value="1"/>
</dbReference>
<dbReference type="InterPro" id="IPR002545">
    <property type="entry name" value="CheW-lke_dom"/>
</dbReference>
<dbReference type="SUPFAM" id="SSF55874">
    <property type="entry name" value="ATPase domain of HSP90 chaperone/DNA topoisomerase II/histidine kinase"/>
    <property type="match status" value="1"/>
</dbReference>
<feature type="domain" description="Histidine kinase" evidence="13">
    <location>
        <begin position="377"/>
        <end position="586"/>
    </location>
</feature>
<organism evidence="16">
    <name type="scientific">Desulfofervidus auxilii</name>
    <dbReference type="NCBI Taxonomy" id="1621989"/>
    <lineage>
        <taxon>Bacteria</taxon>
        <taxon>Pseudomonadati</taxon>
        <taxon>Thermodesulfobacteriota</taxon>
        <taxon>Candidatus Desulfofervidia</taxon>
        <taxon>Candidatus Desulfofervidales</taxon>
        <taxon>Candidatus Desulfofervidaceae</taxon>
        <taxon>Candidatus Desulfofervidus</taxon>
    </lineage>
</organism>
<dbReference type="Pfam" id="PF02518">
    <property type="entry name" value="HATPase_c"/>
    <property type="match status" value="1"/>
</dbReference>
<comment type="catalytic activity">
    <reaction evidence="1">
        <text>ATP + protein L-histidine = ADP + protein N-phospho-L-histidine.</text>
        <dbReference type="EC" id="2.7.13.3"/>
    </reaction>
</comment>
<keyword evidence="10" id="KW-0902">Two-component regulatory system</keyword>
<accession>A0A7V1N2L7</accession>
<dbReference type="PROSITE" id="PS50894">
    <property type="entry name" value="HPT"/>
    <property type="match status" value="1"/>
</dbReference>
<dbReference type="Proteomes" id="UP000886268">
    <property type="component" value="Unassembled WGS sequence"/>
</dbReference>
<evidence type="ECO:0000259" key="13">
    <source>
        <dbReference type="PROSITE" id="PS50109"/>
    </source>
</evidence>
<dbReference type="InterPro" id="IPR037257">
    <property type="entry name" value="T2SS_E_N_sf"/>
</dbReference>
<reference evidence="16" key="1">
    <citation type="journal article" date="2020" name="mSystems">
        <title>Genome- and Community-Level Interaction Insights into Carbon Utilization and Element Cycling Functions of Hydrothermarchaeota in Hydrothermal Sediment.</title>
        <authorList>
            <person name="Zhou Z."/>
            <person name="Liu Y."/>
            <person name="Xu W."/>
            <person name="Pan J."/>
            <person name="Luo Z.H."/>
            <person name="Li M."/>
        </authorList>
    </citation>
    <scope>NUCLEOTIDE SEQUENCE [LARGE SCALE GENOMIC DNA]</scope>
    <source>
        <strain evidence="16">HyVt-45</strain>
    </source>
</reference>
<evidence type="ECO:0000256" key="6">
    <source>
        <dbReference type="ARBA" id="ARBA00022679"/>
    </source>
</evidence>
<evidence type="ECO:0000256" key="2">
    <source>
        <dbReference type="ARBA" id="ARBA00012438"/>
    </source>
</evidence>
<dbReference type="InterPro" id="IPR004358">
    <property type="entry name" value="Sig_transdc_His_kin-like_C"/>
</dbReference>
<dbReference type="InterPro" id="IPR036061">
    <property type="entry name" value="CheW-like_dom_sf"/>
</dbReference>
<feature type="modified residue" description="Phosphohistidine" evidence="12">
    <location>
        <position position="195"/>
    </location>
</feature>
<comment type="caution">
    <text evidence="16">The sequence shown here is derived from an EMBL/GenBank/DDBJ whole genome shotgun (WGS) entry which is preliminary data.</text>
</comment>
<sequence>MPGNGTSFAREFANEKDRFADKVVKMDKVSAVLDNMALGLMTVKPGDLNSLKGLLEEAESLLSITKDDFQHLSPLAEGLKSLIEKIMLDEIPSDQGLNALGECIDVLQEILKLKKGDKDYNVNIKRINEIFKGVGIEGSDTKLPETPPLEQDKQLYLDFITEAKEHLDTIEPNIISLEENPRDKDIINAIFRPFHTIKGVSGFLGLDDINRLSHAAENMLDAARGNKFYMDKKAIDVILEVVDCLRAMIDDLAEEGRAGHRFPVDELIKKIETIQEDRPKKIGEILTEKGVASPEMIKDALAEQKEKPDKKIGEILITKHKVSSKEVTEALKEQKGITPTIKVDTRKLDNLIDMVGELVIIQSMICQNPVLNTISEESLSRSLSQLSRITSELQRNAMSLRMITIAQTFQRMIRLVRDLSKKTGKEVELLMSGEDTEIDKNMVEEIYEPLVHIVRNAIDHGIETPDERRKKGKKEKGIIYLKAYHKSGNIVIEVKDDGQGLNKEKILKRAKERGIIKEGNDLNDYKIINLIFKPGFSTKDEIDGVSGRGVGLDVVKNVIDKLRGKIEVYSSPDKGCNFIIKLPLTLAIIDGMVIKVEGERYILPTVSVQEVLKPDKAHYTTVSGKGEMIRIRDQLFPLVRLNQMFYPSSQRKAPWETLVILVENEGRKKCFLVDEILGRQEVVIKGLEGGVKNLKGIAGGTIMGDGRVGLILDIPGIFEMSENM</sequence>
<dbReference type="Pfam" id="PF02895">
    <property type="entry name" value="H-kinase_dim"/>
    <property type="match status" value="1"/>
</dbReference>
<dbReference type="InterPro" id="IPR037006">
    <property type="entry name" value="CheA-like_homodim_sf"/>
</dbReference>
<dbReference type="InterPro" id="IPR003594">
    <property type="entry name" value="HATPase_dom"/>
</dbReference>
<keyword evidence="7" id="KW-0547">Nucleotide-binding</keyword>
<evidence type="ECO:0000256" key="5">
    <source>
        <dbReference type="ARBA" id="ARBA00022553"/>
    </source>
</evidence>
<dbReference type="SMART" id="SM01231">
    <property type="entry name" value="H-kinase_dim"/>
    <property type="match status" value="1"/>
</dbReference>
<dbReference type="SMART" id="SM00387">
    <property type="entry name" value="HATPase_c"/>
    <property type="match status" value="1"/>
</dbReference>
<dbReference type="SUPFAM" id="SSF47384">
    <property type="entry name" value="Homodimeric domain of signal transducing histidine kinase"/>
    <property type="match status" value="1"/>
</dbReference>
<dbReference type="CDD" id="cd00731">
    <property type="entry name" value="CheA_reg"/>
    <property type="match status" value="1"/>
</dbReference>
<dbReference type="GO" id="GO:0006935">
    <property type="term" value="P:chemotaxis"/>
    <property type="evidence" value="ECO:0007669"/>
    <property type="project" value="UniProtKB-KW"/>
</dbReference>
<dbReference type="InterPro" id="IPR005467">
    <property type="entry name" value="His_kinase_dom"/>
</dbReference>
<dbReference type="InterPro" id="IPR036641">
    <property type="entry name" value="HPT_dom_sf"/>
</dbReference>
<dbReference type="Pfam" id="PF01627">
    <property type="entry name" value="Hpt"/>
    <property type="match status" value="1"/>
</dbReference>
<dbReference type="EMBL" id="DRKW01000165">
    <property type="protein sequence ID" value="HEB74152.1"/>
    <property type="molecule type" value="Genomic_DNA"/>
</dbReference>
<keyword evidence="4" id="KW-0145">Chemotaxis</keyword>
<dbReference type="CDD" id="cd00088">
    <property type="entry name" value="HPT"/>
    <property type="match status" value="1"/>
</dbReference>
<feature type="domain" description="HPt" evidence="15">
    <location>
        <begin position="148"/>
        <end position="252"/>
    </location>
</feature>